<dbReference type="InterPro" id="IPR011990">
    <property type="entry name" value="TPR-like_helical_dom_sf"/>
</dbReference>
<comment type="caution">
    <text evidence="2">The sequence shown here is derived from an EMBL/GenBank/DDBJ whole genome shotgun (WGS) entry which is preliminary data.</text>
</comment>
<keyword evidence="1" id="KW-1133">Transmembrane helix</keyword>
<dbReference type="PANTHER" id="PTHR44216">
    <property type="entry name" value="PROTEIN O-MANNOSYL-TRANSFERASE TMTC2"/>
    <property type="match status" value="1"/>
</dbReference>
<dbReference type="SUPFAM" id="SSF48452">
    <property type="entry name" value="TPR-like"/>
    <property type="match status" value="1"/>
</dbReference>
<evidence type="ECO:0000313" key="2">
    <source>
        <dbReference type="EMBL" id="MBE7525143.1"/>
    </source>
</evidence>
<dbReference type="Proteomes" id="UP000710385">
    <property type="component" value="Unassembled WGS sequence"/>
</dbReference>
<dbReference type="AlphaFoldDB" id="A0A928Y5I2"/>
<feature type="transmembrane region" description="Helical" evidence="1">
    <location>
        <begin position="377"/>
        <end position="395"/>
    </location>
</feature>
<proteinExistence type="predicted"/>
<name>A0A928Y5I2_UNCKA</name>
<feature type="transmembrane region" description="Helical" evidence="1">
    <location>
        <begin position="128"/>
        <end position="149"/>
    </location>
</feature>
<feature type="transmembrane region" description="Helical" evidence="1">
    <location>
        <begin position="97"/>
        <end position="116"/>
    </location>
</feature>
<feature type="transmembrane region" description="Helical" evidence="1">
    <location>
        <begin position="220"/>
        <end position="241"/>
    </location>
</feature>
<dbReference type="EMBL" id="JABTTY010000001">
    <property type="protein sequence ID" value="MBE7525143.1"/>
    <property type="molecule type" value="Genomic_DNA"/>
</dbReference>
<sequence>MRLYHQRVRGIARALALYAPVWTAALLAHSASLKSGFVFDDNRLLLENAYVKEFGGLKTLLTHSLFSTTPFPFEGTFYRPVSSLSYWLTWQLFKDNAALHHAVNIVLHAMVASLLLRTIAAYGVRSAIACIVAVLFAVHPVTAEIVDYIGGRQDLMGWAITLACLSQLPRMKRTTSIAILSCAGTVLALFCREFFATAAVLFIIGSAVRPDDHSQTRSRLAASATGACAGIGIDMALRHAFDIPRIPFRELVTAHTPKVLWGTGSRLLKIVFWPSDVVSETSIHPQPAIFALLTLIPLAVLALLVWRLRRQSLYLMGMAGSATIVLSILLPLYIAQTEWVLGDRYGYETLVGVALLAGAWAEQLVSTGAIRLPSTMVRRLVWAAPFLIAVAVIPLTRGRAFCYTDDEVLAECDAETRPDDALVLLRRSHQLQGSGQIDRAFPYCAAYLERAPERRLHVADCIGNYMLLHDRAAMAVPFLRDVAYARPRWIQSRSTYFLALALAGDYDGADREIGKWKRRFPNAADLDASAREVQLVKSGKKIPLSYAGLRRASR</sequence>
<feature type="transmembrane region" description="Helical" evidence="1">
    <location>
        <begin position="313"/>
        <end position="334"/>
    </location>
</feature>
<protein>
    <recommendedName>
        <fullName evidence="4">Glycosyltransferase RgtA/B/C/D-like domain-containing protein</fullName>
    </recommendedName>
</protein>
<accession>A0A928Y5I2</accession>
<dbReference type="GO" id="GO:0000030">
    <property type="term" value="F:mannosyltransferase activity"/>
    <property type="evidence" value="ECO:0007669"/>
    <property type="project" value="TreeGrafter"/>
</dbReference>
<reference evidence="2" key="1">
    <citation type="submission" date="2020-05" db="EMBL/GenBank/DDBJ databases">
        <title>High-Quality Genomes of Partial-Nitritation/Anammox System by Hierarchical Clustering Based Hybrid Assembly.</title>
        <authorList>
            <person name="Liu L."/>
            <person name="Wang Y."/>
            <person name="Che Y."/>
            <person name="Chen Y."/>
            <person name="Xia Y."/>
            <person name="Luo R."/>
            <person name="Cheng S.H."/>
            <person name="Zheng C."/>
            <person name="Zhang T."/>
        </authorList>
    </citation>
    <scope>NUCLEOTIDE SEQUENCE</scope>
    <source>
        <strain evidence="2">H1_PAT1</strain>
    </source>
</reference>
<feature type="transmembrane region" description="Helical" evidence="1">
    <location>
        <begin position="288"/>
        <end position="306"/>
    </location>
</feature>
<dbReference type="PANTHER" id="PTHR44216:SF3">
    <property type="entry name" value="PROTEIN O-MANNOSYL-TRANSFERASE TMTC2"/>
    <property type="match status" value="1"/>
</dbReference>
<feature type="transmembrane region" description="Helical" evidence="1">
    <location>
        <begin position="177"/>
        <end position="208"/>
    </location>
</feature>
<evidence type="ECO:0008006" key="4">
    <source>
        <dbReference type="Google" id="ProtNLM"/>
    </source>
</evidence>
<feature type="transmembrane region" description="Helical" evidence="1">
    <location>
        <begin position="346"/>
        <end position="365"/>
    </location>
</feature>
<keyword evidence="1" id="KW-0472">Membrane</keyword>
<keyword evidence="1" id="KW-0812">Transmembrane</keyword>
<dbReference type="GO" id="GO:0035269">
    <property type="term" value="P:protein O-linked glycosylation via mannose"/>
    <property type="evidence" value="ECO:0007669"/>
    <property type="project" value="TreeGrafter"/>
</dbReference>
<evidence type="ECO:0000313" key="3">
    <source>
        <dbReference type="Proteomes" id="UP000710385"/>
    </source>
</evidence>
<organism evidence="2 3">
    <name type="scientific">candidate division WWE3 bacterium</name>
    <dbReference type="NCBI Taxonomy" id="2053526"/>
    <lineage>
        <taxon>Bacteria</taxon>
        <taxon>Katanobacteria</taxon>
    </lineage>
</organism>
<evidence type="ECO:0000256" key="1">
    <source>
        <dbReference type="SAM" id="Phobius"/>
    </source>
</evidence>
<gene>
    <name evidence="2" type="ORF">HS096_01990</name>
</gene>
<dbReference type="InterPro" id="IPR052384">
    <property type="entry name" value="TMTC_O-mannosyltransferase"/>
</dbReference>